<evidence type="ECO:0000313" key="2">
    <source>
        <dbReference type="EMBL" id="BCI89053.1"/>
    </source>
</evidence>
<feature type="region of interest" description="Disordered" evidence="1">
    <location>
        <begin position="87"/>
        <end position="107"/>
    </location>
</feature>
<name>A0A7G1IFV5_MYCKA</name>
<feature type="compositionally biased region" description="Polar residues" evidence="1">
    <location>
        <begin position="93"/>
        <end position="107"/>
    </location>
</feature>
<dbReference type="SUPFAM" id="SSF56801">
    <property type="entry name" value="Acetyl-CoA synthetase-like"/>
    <property type="match status" value="1"/>
</dbReference>
<dbReference type="Gene3D" id="3.40.50.12780">
    <property type="entry name" value="N-terminal domain of ligase-like"/>
    <property type="match status" value="1"/>
</dbReference>
<dbReference type="EMBL" id="AP023343">
    <property type="protein sequence ID" value="BCI89053.1"/>
    <property type="molecule type" value="Genomic_DNA"/>
</dbReference>
<dbReference type="Proteomes" id="UP000516380">
    <property type="component" value="Chromosome"/>
</dbReference>
<evidence type="ECO:0000313" key="3">
    <source>
        <dbReference type="Proteomes" id="UP000516380"/>
    </source>
</evidence>
<keyword evidence="3" id="KW-1185">Reference proteome</keyword>
<protein>
    <submittedName>
        <fullName evidence="2">Uncharacterized protein</fullName>
    </submittedName>
</protein>
<organism evidence="2 3">
    <name type="scientific">Mycobacterium kansasii</name>
    <dbReference type="NCBI Taxonomy" id="1768"/>
    <lineage>
        <taxon>Bacteria</taxon>
        <taxon>Bacillati</taxon>
        <taxon>Actinomycetota</taxon>
        <taxon>Actinomycetes</taxon>
        <taxon>Mycobacteriales</taxon>
        <taxon>Mycobacteriaceae</taxon>
        <taxon>Mycobacterium</taxon>
    </lineage>
</organism>
<sequence>MASRVNEALGLITTMGRAGLIAPMRPDRYLKIAAAMRREGMGFTAGFAGAAQRCPDRPGLIDELGTLTWRQLDERSSALAAALQDLPAGPRKSSASCAATIAGSSRL</sequence>
<accession>A0A7G1IFV5</accession>
<dbReference type="AlphaFoldDB" id="A0A7G1IFV5"/>
<evidence type="ECO:0000256" key="1">
    <source>
        <dbReference type="SAM" id="MobiDB-lite"/>
    </source>
</evidence>
<proteinExistence type="predicted"/>
<gene>
    <name evidence="2" type="ORF">NIIDMKKI_42590</name>
</gene>
<dbReference type="InterPro" id="IPR042099">
    <property type="entry name" value="ANL_N_sf"/>
</dbReference>
<reference evidence="2 3" key="1">
    <citation type="submission" date="2020-07" db="EMBL/GenBank/DDBJ databases">
        <title>Mycobacterium kansasii (former subtype) with zoonotic potential isolated from diseased indoor pet cat, Japan.</title>
        <authorList>
            <person name="Fukano H."/>
            <person name="Terazono T."/>
            <person name="Hoshino Y."/>
        </authorList>
    </citation>
    <scope>NUCLEOTIDE SEQUENCE [LARGE SCALE GENOMIC DNA]</scope>
    <source>
        <strain evidence="2 3">Kuro-I</strain>
    </source>
</reference>